<feature type="compositionally biased region" description="Polar residues" evidence="1">
    <location>
        <begin position="108"/>
        <end position="127"/>
    </location>
</feature>
<evidence type="ECO:0000313" key="2">
    <source>
        <dbReference type="EMBL" id="CAH2254765.1"/>
    </source>
</evidence>
<evidence type="ECO:0000313" key="4">
    <source>
        <dbReference type="Proteomes" id="UP001295444"/>
    </source>
</evidence>
<dbReference type="AlphaFoldDB" id="A0AAD1S7R2"/>
<sequence length="127" mass="13701">MADATSKPANMGDCGEQLNNTMNKLDAILAAFWTRISESAQTTADTKRVAPEPQHPALTGPRGRTQSDSHQRLPNKVPKTGSETQTDTQSLSQYKHPPPAASKPHQICGTQLTKTAPTTQWNNPATP</sequence>
<dbReference type="Proteomes" id="UP001295444">
    <property type="component" value="Chromosome 05"/>
</dbReference>
<reference evidence="3" key="1">
    <citation type="submission" date="2022-03" db="EMBL/GenBank/DDBJ databases">
        <authorList>
            <person name="Alioto T."/>
            <person name="Alioto T."/>
            <person name="Gomez Garrido J."/>
        </authorList>
    </citation>
    <scope>NUCLEOTIDE SEQUENCE</scope>
</reference>
<feature type="compositionally biased region" description="Polar residues" evidence="1">
    <location>
        <begin position="81"/>
        <end position="93"/>
    </location>
</feature>
<dbReference type="Proteomes" id="UP001295444">
    <property type="component" value="Chromosome 02"/>
</dbReference>
<organism evidence="3 4">
    <name type="scientific">Pelobates cultripes</name>
    <name type="common">Western spadefoot toad</name>
    <dbReference type="NCBI Taxonomy" id="61616"/>
    <lineage>
        <taxon>Eukaryota</taxon>
        <taxon>Metazoa</taxon>
        <taxon>Chordata</taxon>
        <taxon>Craniata</taxon>
        <taxon>Vertebrata</taxon>
        <taxon>Euteleostomi</taxon>
        <taxon>Amphibia</taxon>
        <taxon>Batrachia</taxon>
        <taxon>Anura</taxon>
        <taxon>Pelobatoidea</taxon>
        <taxon>Pelobatidae</taxon>
        <taxon>Pelobates</taxon>
    </lineage>
</organism>
<dbReference type="EMBL" id="OW240913">
    <property type="protein sequence ID" value="CAH2254765.1"/>
    <property type="molecule type" value="Genomic_DNA"/>
</dbReference>
<name>A0AAD1S7R2_PELCU</name>
<evidence type="ECO:0000256" key="1">
    <source>
        <dbReference type="SAM" id="MobiDB-lite"/>
    </source>
</evidence>
<evidence type="ECO:0000313" key="3">
    <source>
        <dbReference type="EMBL" id="CAH2294356.1"/>
    </source>
</evidence>
<feature type="region of interest" description="Disordered" evidence="1">
    <location>
        <begin position="40"/>
        <end position="127"/>
    </location>
</feature>
<accession>A0AAD1S7R2</accession>
<gene>
    <name evidence="3" type="ORF">PECUL_23A018528</name>
    <name evidence="2" type="ORF">PECUL_23A018753</name>
</gene>
<protein>
    <submittedName>
        <fullName evidence="3">Uncharacterized protein</fullName>
    </submittedName>
</protein>
<dbReference type="EMBL" id="OW240916">
    <property type="protein sequence ID" value="CAH2294356.1"/>
    <property type="molecule type" value="Genomic_DNA"/>
</dbReference>
<keyword evidence="4" id="KW-1185">Reference proteome</keyword>
<proteinExistence type="predicted"/>